<accession>A0A0K9YKN9</accession>
<reference evidence="6" key="1">
    <citation type="submission" date="2015-07" db="EMBL/GenBank/DDBJ databases">
        <title>Genome sequencing project for genomic taxonomy and phylogenomics of Bacillus-like bacteria.</title>
        <authorList>
            <person name="Liu B."/>
            <person name="Wang J."/>
            <person name="Zhu Y."/>
            <person name="Liu G."/>
            <person name="Chen Q."/>
            <person name="Chen Z."/>
            <person name="Lan J."/>
            <person name="Che J."/>
            <person name="Ge C."/>
            <person name="Shi H."/>
            <person name="Pan Z."/>
            <person name="Liu X."/>
        </authorList>
    </citation>
    <scope>NUCLEOTIDE SEQUENCE [LARGE SCALE GENOMIC DNA]</scope>
    <source>
        <strain evidence="6">DSM 9887</strain>
    </source>
</reference>
<keyword evidence="1 5" id="KW-0808">Transferase</keyword>
<evidence type="ECO:0000313" key="6">
    <source>
        <dbReference type="Proteomes" id="UP000036834"/>
    </source>
</evidence>
<dbReference type="Gene3D" id="3.40.630.30">
    <property type="match status" value="1"/>
</dbReference>
<evidence type="ECO:0000313" key="4">
    <source>
        <dbReference type="EMBL" id="GED71644.1"/>
    </source>
</evidence>
<dbReference type="Proteomes" id="UP000319578">
    <property type="component" value="Unassembled WGS sequence"/>
</dbReference>
<dbReference type="Proteomes" id="UP000036834">
    <property type="component" value="Unassembled WGS sequence"/>
</dbReference>
<dbReference type="PANTHER" id="PTHR43877">
    <property type="entry name" value="AMINOALKYLPHOSPHONATE N-ACETYLTRANSFERASE-RELATED-RELATED"/>
    <property type="match status" value="1"/>
</dbReference>
<proteinExistence type="predicted"/>
<dbReference type="SUPFAM" id="SSF55729">
    <property type="entry name" value="Acyl-CoA N-acyltransferases (Nat)"/>
    <property type="match status" value="1"/>
</dbReference>
<evidence type="ECO:0000256" key="1">
    <source>
        <dbReference type="ARBA" id="ARBA00022679"/>
    </source>
</evidence>
<reference evidence="5" key="2">
    <citation type="submission" date="2015-07" db="EMBL/GenBank/DDBJ databases">
        <title>MeaNS - Measles Nucleotide Surveillance Program.</title>
        <authorList>
            <person name="Tran T."/>
            <person name="Druce J."/>
        </authorList>
    </citation>
    <scope>NUCLEOTIDE SEQUENCE</scope>
    <source>
        <strain evidence="5">DSM 9887</strain>
    </source>
</reference>
<dbReference type="STRING" id="54915.ADS79_25225"/>
<keyword evidence="2" id="KW-0012">Acyltransferase</keyword>
<keyword evidence="7" id="KW-1185">Reference proteome</keyword>
<dbReference type="CDD" id="cd04301">
    <property type="entry name" value="NAT_SF"/>
    <property type="match status" value="1"/>
</dbReference>
<dbReference type="InterPro" id="IPR050832">
    <property type="entry name" value="Bact_Acetyltransf"/>
</dbReference>
<dbReference type="EMBL" id="LGIQ01000011">
    <property type="protein sequence ID" value="KNB69222.1"/>
    <property type="molecule type" value="Genomic_DNA"/>
</dbReference>
<dbReference type="EMBL" id="BJON01000022">
    <property type="protein sequence ID" value="GED71644.1"/>
    <property type="molecule type" value="Genomic_DNA"/>
</dbReference>
<dbReference type="Pfam" id="PF13508">
    <property type="entry name" value="Acetyltransf_7"/>
    <property type="match status" value="1"/>
</dbReference>
<organism evidence="5 6">
    <name type="scientific">Brevibacillus reuszeri</name>
    <dbReference type="NCBI Taxonomy" id="54915"/>
    <lineage>
        <taxon>Bacteria</taxon>
        <taxon>Bacillati</taxon>
        <taxon>Bacillota</taxon>
        <taxon>Bacilli</taxon>
        <taxon>Bacillales</taxon>
        <taxon>Paenibacillaceae</taxon>
        <taxon>Brevibacillus</taxon>
    </lineage>
</organism>
<dbReference type="OrthoDB" id="3389160at2"/>
<dbReference type="AlphaFoldDB" id="A0A0K9YKN9"/>
<dbReference type="InterPro" id="IPR000182">
    <property type="entry name" value="GNAT_dom"/>
</dbReference>
<protein>
    <submittedName>
        <fullName evidence="5">GCN5 family acetyltransferase</fullName>
    </submittedName>
    <submittedName>
        <fullName evidence="4">N-acetyltransferase</fullName>
    </submittedName>
</protein>
<dbReference type="PROSITE" id="PS51186">
    <property type="entry name" value="GNAT"/>
    <property type="match status" value="1"/>
</dbReference>
<sequence>MATAFFYREVTQFTADDLNQLSQLLVDVVGEGASIGFLPHLSYVEARAYWSDVLGKHVKMWVAERDGVIVGTIQLHLATKPNSLHRAEIAKLMVHPTAGRQGIGRALLLMTEARARVENRSLLILDTREGDHSNQLYLSMGYQEAGRIPQYVTSADGGLDATVIYYKILS</sequence>
<evidence type="ECO:0000259" key="3">
    <source>
        <dbReference type="PROSITE" id="PS51186"/>
    </source>
</evidence>
<feature type="domain" description="N-acetyltransferase" evidence="3">
    <location>
        <begin position="8"/>
        <end position="170"/>
    </location>
</feature>
<evidence type="ECO:0000313" key="7">
    <source>
        <dbReference type="Proteomes" id="UP000319578"/>
    </source>
</evidence>
<reference evidence="4 7" key="3">
    <citation type="submission" date="2019-06" db="EMBL/GenBank/DDBJ databases">
        <title>Whole genome shotgun sequence of Brevibacillus reuszeri NBRC 15719.</title>
        <authorList>
            <person name="Hosoyama A."/>
            <person name="Uohara A."/>
            <person name="Ohji S."/>
            <person name="Ichikawa N."/>
        </authorList>
    </citation>
    <scope>NUCLEOTIDE SEQUENCE [LARGE SCALE GENOMIC DNA]</scope>
    <source>
        <strain evidence="4 7">NBRC 15719</strain>
    </source>
</reference>
<dbReference type="InterPro" id="IPR016181">
    <property type="entry name" value="Acyl_CoA_acyltransferase"/>
</dbReference>
<comment type="caution">
    <text evidence="5">The sequence shown here is derived from an EMBL/GenBank/DDBJ whole genome shotgun (WGS) entry which is preliminary data.</text>
</comment>
<dbReference type="RefSeq" id="WP_049741219.1">
    <property type="nucleotide sequence ID" value="NZ_BJON01000022.1"/>
</dbReference>
<gene>
    <name evidence="5" type="ORF">ADS79_25225</name>
    <name evidence="4" type="ORF">BRE01_53460</name>
</gene>
<name>A0A0K9YKN9_9BACL</name>
<dbReference type="GO" id="GO:0016747">
    <property type="term" value="F:acyltransferase activity, transferring groups other than amino-acyl groups"/>
    <property type="evidence" value="ECO:0007669"/>
    <property type="project" value="InterPro"/>
</dbReference>
<dbReference type="PATRIC" id="fig|54915.3.peg.4196"/>
<evidence type="ECO:0000313" key="5">
    <source>
        <dbReference type="EMBL" id="KNB69222.1"/>
    </source>
</evidence>
<evidence type="ECO:0000256" key="2">
    <source>
        <dbReference type="ARBA" id="ARBA00023315"/>
    </source>
</evidence>